<dbReference type="InterPro" id="IPR002934">
    <property type="entry name" value="Polymerase_NTP_transf_dom"/>
</dbReference>
<accession>A0A0K2S3S7</accession>
<protein>
    <recommendedName>
        <fullName evidence="3">Aminoglycoside (3'') (9) adenylyltransferase</fullName>
        <ecNumber evidence="2">2.7.7.47</ecNumber>
    </recommendedName>
</protein>
<dbReference type="CDD" id="cd05403">
    <property type="entry name" value="NT_KNTase_like"/>
    <property type="match status" value="1"/>
</dbReference>
<keyword evidence="1 7" id="KW-0808">Transferase</keyword>
<name>A0A0K2S3S7_CITFR</name>
<keyword evidence="7" id="KW-0614">Plasmid</keyword>
<sequence>MACYDCFFVQSMPRASKQQARYAVGRCLMLWSSNDVTQQGSRPKTKLDIMRVAVTIEISNQLSEVLSVIERHLESTLLAVHLYGSAVDGGLKPYSDIDLLVTVAVKLDETTRRALLNDLMEASAFPGESETLRAIEVTLVVHDDIIPWRYPAKRELQFGEWQRNDILAGIFEPAMIDIDLAILLTKAREHSVALVGPAAEEFFDPVPEQDLFEALRETLKLWNSQPDWAGDERNVVLTLSRIWYSAITGKIAPKDVAADWAIKRLPAQYQPVLLEAKQAYLGQKEDHLASRADHLEEFIRFVKGEIIKSVGK</sequence>
<geneLocation type="plasmid" evidence="7">
    <name>pKHM-1</name>
</geneLocation>
<evidence type="ECO:0000313" key="7">
    <source>
        <dbReference type="EMBL" id="BAS21683.1"/>
    </source>
</evidence>
<evidence type="ECO:0000256" key="1">
    <source>
        <dbReference type="ARBA" id="ARBA00022679"/>
    </source>
</evidence>
<dbReference type="NCBIfam" id="NF012157">
    <property type="entry name" value="ANT_3pp_I"/>
    <property type="match status" value="1"/>
</dbReference>
<dbReference type="InterPro" id="IPR043519">
    <property type="entry name" value="NT_sf"/>
</dbReference>
<dbReference type="GO" id="GO:0009012">
    <property type="term" value="F:aminoglycoside 3''-adenylyltransferase activity"/>
    <property type="evidence" value="ECO:0007669"/>
    <property type="project" value="UniProtKB-EC"/>
</dbReference>
<evidence type="ECO:0000259" key="6">
    <source>
        <dbReference type="Pfam" id="PF13427"/>
    </source>
</evidence>
<dbReference type="EMBL" id="AP014939">
    <property type="protein sequence ID" value="BAS21683.1"/>
    <property type="molecule type" value="Genomic_DNA"/>
</dbReference>
<dbReference type="Pfam" id="PF01909">
    <property type="entry name" value="NTP_transf_2"/>
    <property type="match status" value="1"/>
</dbReference>
<proteinExistence type="predicted"/>
<dbReference type="Gene3D" id="3.30.460.10">
    <property type="entry name" value="Beta Polymerase, domain 2"/>
    <property type="match status" value="1"/>
</dbReference>
<feature type="domain" description="Polymerase nucleotidyl transferase" evidence="5">
    <location>
        <begin position="77"/>
        <end position="146"/>
    </location>
</feature>
<gene>
    <name evidence="7" type="primary">aadA2</name>
</gene>
<comment type="catalytic activity">
    <reaction evidence="4">
        <text>streptomycin + ATP = 3''-O-adenylylstreptomycin + diphosphate</text>
        <dbReference type="Rhea" id="RHEA:20245"/>
        <dbReference type="ChEBI" id="CHEBI:30616"/>
        <dbReference type="ChEBI" id="CHEBI:33019"/>
        <dbReference type="ChEBI" id="CHEBI:58007"/>
        <dbReference type="ChEBI" id="CHEBI:58605"/>
        <dbReference type="EC" id="2.7.7.47"/>
    </reaction>
</comment>
<evidence type="ECO:0000256" key="2">
    <source>
        <dbReference type="ARBA" id="ARBA00035126"/>
    </source>
</evidence>
<organism evidence="7">
    <name type="scientific">Citrobacter freundii</name>
    <dbReference type="NCBI Taxonomy" id="546"/>
    <lineage>
        <taxon>Bacteria</taxon>
        <taxon>Pseudomonadati</taxon>
        <taxon>Pseudomonadota</taxon>
        <taxon>Gammaproteobacteria</taxon>
        <taxon>Enterobacterales</taxon>
        <taxon>Enterobacteriaceae</taxon>
        <taxon>Citrobacter</taxon>
        <taxon>Citrobacter freundii complex</taxon>
    </lineage>
</organism>
<dbReference type="EC" id="2.7.7.47" evidence="2"/>
<feature type="domain" description="Adenylyltransferase AadA C-terminal" evidence="6">
    <location>
        <begin position="202"/>
        <end position="303"/>
    </location>
</feature>
<reference evidence="7" key="1">
    <citation type="submission" date="2015-08" db="EMBL/GenBank/DDBJ databases">
        <title>Complete DNA Sequence of Pseudomonas syringae pv. actinidiae, the Causal Agent of Kiwifruit Canker Disease.</title>
        <authorList>
            <person name="Rikkerink E.H.A."/>
            <person name="Fineran P.C."/>
        </authorList>
    </citation>
    <scope>NUCLEOTIDE SEQUENCE</scope>
    <source>
        <strain evidence="7">KHM 243</strain>
        <plasmid evidence="7">pKHM-1</plasmid>
    </source>
</reference>
<dbReference type="Pfam" id="PF13427">
    <property type="entry name" value="AadA_C"/>
    <property type="match status" value="1"/>
</dbReference>
<evidence type="ECO:0000259" key="5">
    <source>
        <dbReference type="Pfam" id="PF01909"/>
    </source>
</evidence>
<evidence type="ECO:0000256" key="4">
    <source>
        <dbReference type="ARBA" id="ARBA00048566"/>
    </source>
</evidence>
<evidence type="ECO:0000256" key="3">
    <source>
        <dbReference type="ARBA" id="ARBA00035252"/>
    </source>
</evidence>
<dbReference type="SUPFAM" id="SSF81301">
    <property type="entry name" value="Nucleotidyltransferase"/>
    <property type="match status" value="1"/>
</dbReference>
<dbReference type="InterPro" id="IPR025184">
    <property type="entry name" value="AadA_C"/>
</dbReference>
<dbReference type="AlphaFoldDB" id="A0A0K2S3S7"/>
<dbReference type="NCBIfam" id="NF010309">
    <property type="entry name" value="PRK13746.1"/>
    <property type="match status" value="1"/>
</dbReference>